<dbReference type="SUPFAM" id="SSF51182">
    <property type="entry name" value="RmlC-like cupins"/>
    <property type="match status" value="1"/>
</dbReference>
<accession>A0A150J7F9</accession>
<organism evidence="1 2">
    <name type="scientific">Candidatus Methanofastidiosum methylothiophilum</name>
    <dbReference type="NCBI Taxonomy" id="1705564"/>
    <lineage>
        <taxon>Archaea</taxon>
        <taxon>Methanobacteriati</taxon>
        <taxon>Methanobacteriota</taxon>
        <taxon>Stenosarchaea group</taxon>
        <taxon>Candidatus Methanofastidiosia</taxon>
        <taxon>Candidatus Methanofastidiosales</taxon>
        <taxon>Candidatus Methanofastidiosaceae</taxon>
        <taxon>Candidatus Methanofastidiosum</taxon>
    </lineage>
</organism>
<proteinExistence type="predicted"/>
<dbReference type="EMBL" id="LNGC01000011">
    <property type="protein sequence ID" value="KYC53065.1"/>
    <property type="molecule type" value="Genomic_DNA"/>
</dbReference>
<dbReference type="Proteomes" id="UP000075398">
    <property type="component" value="Unassembled WGS sequence"/>
</dbReference>
<reference evidence="1 2" key="1">
    <citation type="journal article" date="2016" name="ISME J.">
        <title>Chasing the elusive Euryarchaeota class WSA2: genomes reveal a uniquely fastidious methyl-reducing methanogen.</title>
        <authorList>
            <person name="Nobu M.K."/>
            <person name="Narihiro T."/>
            <person name="Kuroda K."/>
            <person name="Mei R."/>
            <person name="Liu W.T."/>
        </authorList>
    </citation>
    <scope>NUCLEOTIDE SEQUENCE [LARGE SCALE GENOMIC DNA]</scope>
    <source>
        <strain evidence="1">U1lsi0528_Bin055</strain>
    </source>
</reference>
<dbReference type="Gene3D" id="2.60.120.10">
    <property type="entry name" value="Jelly Rolls"/>
    <property type="match status" value="1"/>
</dbReference>
<sequence length="101" mass="11752">MYFNNLIENNYFSDKESNKKDLIKSEKFNIVTVYFKKNQEIPSHPEPYAVFFYVMKGKGVFTNKDGIFELKSNQGIFIGQDEIRGIKCLEDMVIMGVQDGH</sequence>
<gene>
    <name evidence="1" type="ORF">AMQ22_00459</name>
</gene>
<protein>
    <submittedName>
        <fullName evidence="1">Uncharacterized protein</fullName>
    </submittedName>
</protein>
<dbReference type="InterPro" id="IPR014710">
    <property type="entry name" value="RmlC-like_jellyroll"/>
</dbReference>
<dbReference type="AlphaFoldDB" id="A0A150J7F9"/>
<comment type="caution">
    <text evidence="1">The sequence shown here is derived from an EMBL/GenBank/DDBJ whole genome shotgun (WGS) entry which is preliminary data.</text>
</comment>
<dbReference type="PANTHER" id="PTHR37694">
    <property type="entry name" value="SLR8022 PROTEIN"/>
    <property type="match status" value="1"/>
</dbReference>
<dbReference type="InterPro" id="IPR011051">
    <property type="entry name" value="RmlC_Cupin_sf"/>
</dbReference>
<evidence type="ECO:0000313" key="2">
    <source>
        <dbReference type="Proteomes" id="UP000075398"/>
    </source>
</evidence>
<dbReference type="PANTHER" id="PTHR37694:SF1">
    <property type="entry name" value="SLR8022 PROTEIN"/>
    <property type="match status" value="1"/>
</dbReference>
<name>A0A150J7F9_9EURY</name>
<evidence type="ECO:0000313" key="1">
    <source>
        <dbReference type="EMBL" id="KYC53065.1"/>
    </source>
</evidence>